<gene>
    <name evidence="5" type="ORF">MYCIT1_LOCUS35598</name>
</gene>
<evidence type="ECO:0000313" key="6">
    <source>
        <dbReference type="Proteomes" id="UP001295794"/>
    </source>
</evidence>
<dbReference type="PANTHER" id="PTHR24320:SF152">
    <property type="entry name" value="SHORT-CHAIN DEHYDROGENASE_REDUCTASE FAMILY PROTEIN"/>
    <property type="match status" value="1"/>
</dbReference>
<keyword evidence="6" id="KW-1185">Reference proteome</keyword>
<protein>
    <recommendedName>
        <fullName evidence="7">Ketoreductase (KR) domain-containing protein</fullName>
    </recommendedName>
</protein>
<evidence type="ECO:0000256" key="4">
    <source>
        <dbReference type="SAM" id="Phobius"/>
    </source>
</evidence>
<dbReference type="InterPro" id="IPR036291">
    <property type="entry name" value="NAD(P)-bd_dom_sf"/>
</dbReference>
<dbReference type="Proteomes" id="UP001295794">
    <property type="component" value="Unassembled WGS sequence"/>
</dbReference>
<feature type="region of interest" description="Disordered" evidence="3">
    <location>
        <begin position="415"/>
        <end position="437"/>
    </location>
</feature>
<feature type="compositionally biased region" description="Basic and acidic residues" evidence="3">
    <location>
        <begin position="415"/>
        <end position="431"/>
    </location>
</feature>
<dbReference type="Gene3D" id="3.40.50.720">
    <property type="entry name" value="NAD(P)-binding Rossmann-like Domain"/>
    <property type="match status" value="1"/>
</dbReference>
<reference evidence="5" key="1">
    <citation type="submission" date="2023-11" db="EMBL/GenBank/DDBJ databases">
        <authorList>
            <person name="De Vega J J."/>
            <person name="De Vega J J."/>
        </authorList>
    </citation>
    <scope>NUCLEOTIDE SEQUENCE</scope>
</reference>
<keyword evidence="4" id="KW-1133">Transmembrane helix</keyword>
<comment type="similarity">
    <text evidence="1">Belongs to the short-chain dehydrogenases/reductases (SDR) family.</text>
</comment>
<sequence length="482" mass="52148">MVLKILHHAYNTVSPHLSTASFKSTSTYVSLAAALTALLTIHRLAQGTSTTRDRDLHNRTFLLTGAFTPLGLTVLEELARRGASVVALCDGDPDSDLEPFKELVAAMREVTKNESIYAERCDLRRPEEVHALGKKFAEAELAFGQEQASQPSGGPKPGSANEKRLDGVVFVHEYGTSSATTVQNRMKDADERALGTFLLATVLLPLLLSAPTERDIRIVNVVNRWYSAAIPALARGEPLWAFQSVSSPAAAAPTGIIPIEAARSLRSMILVRHLQRIFDALPAPPLPAPQSTGVGAATVVPNVGKDAKQRSNIVAMSVSPGVSRGESVAPWIGTLLFIFFYPFVFLLTKSATAAAQSVLHVLFLPTPFKILSSMNETASATVEKTEVLKPGSLYAECAVVDLRIPPLPESLFAAADKKTEKSKGDDSKKELEIEDDREMGGEKLGRLVWESYESALSRWEEEEKQRKESEEAADSAKDAGST</sequence>
<dbReference type="EMBL" id="CAVNYO010000466">
    <property type="protein sequence ID" value="CAK5283224.1"/>
    <property type="molecule type" value="Genomic_DNA"/>
</dbReference>
<evidence type="ECO:0000256" key="1">
    <source>
        <dbReference type="ARBA" id="ARBA00006484"/>
    </source>
</evidence>
<comment type="caution">
    <text evidence="5">The sequence shown here is derived from an EMBL/GenBank/DDBJ whole genome shotgun (WGS) entry which is preliminary data.</text>
</comment>
<evidence type="ECO:0000256" key="2">
    <source>
        <dbReference type="ARBA" id="ARBA00023002"/>
    </source>
</evidence>
<keyword evidence="4" id="KW-0472">Membrane</keyword>
<organism evidence="5 6">
    <name type="scientific">Mycena citricolor</name>
    <dbReference type="NCBI Taxonomy" id="2018698"/>
    <lineage>
        <taxon>Eukaryota</taxon>
        <taxon>Fungi</taxon>
        <taxon>Dikarya</taxon>
        <taxon>Basidiomycota</taxon>
        <taxon>Agaricomycotina</taxon>
        <taxon>Agaricomycetes</taxon>
        <taxon>Agaricomycetidae</taxon>
        <taxon>Agaricales</taxon>
        <taxon>Marasmiineae</taxon>
        <taxon>Mycenaceae</taxon>
        <taxon>Mycena</taxon>
    </lineage>
</organism>
<name>A0AAD2K7C8_9AGAR</name>
<proteinExistence type="inferred from homology"/>
<feature type="region of interest" description="Disordered" evidence="3">
    <location>
        <begin position="459"/>
        <end position="482"/>
    </location>
</feature>
<dbReference type="GO" id="GO:0016491">
    <property type="term" value="F:oxidoreductase activity"/>
    <property type="evidence" value="ECO:0007669"/>
    <property type="project" value="UniProtKB-KW"/>
</dbReference>
<evidence type="ECO:0000256" key="3">
    <source>
        <dbReference type="SAM" id="MobiDB-lite"/>
    </source>
</evidence>
<dbReference type="AlphaFoldDB" id="A0AAD2K7C8"/>
<accession>A0AAD2K7C8</accession>
<keyword evidence="4" id="KW-0812">Transmembrane</keyword>
<feature type="transmembrane region" description="Helical" evidence="4">
    <location>
        <begin position="328"/>
        <end position="347"/>
    </location>
</feature>
<dbReference type="PANTHER" id="PTHR24320">
    <property type="entry name" value="RETINOL DEHYDROGENASE"/>
    <property type="match status" value="1"/>
</dbReference>
<dbReference type="SUPFAM" id="SSF51735">
    <property type="entry name" value="NAD(P)-binding Rossmann-fold domains"/>
    <property type="match status" value="1"/>
</dbReference>
<keyword evidence="2" id="KW-0560">Oxidoreductase</keyword>
<evidence type="ECO:0008006" key="7">
    <source>
        <dbReference type="Google" id="ProtNLM"/>
    </source>
</evidence>
<evidence type="ECO:0000313" key="5">
    <source>
        <dbReference type="EMBL" id="CAK5283224.1"/>
    </source>
</evidence>